<evidence type="ECO:0000313" key="3">
    <source>
        <dbReference type="EMBL" id="KAK3689578.1"/>
    </source>
</evidence>
<dbReference type="InterPro" id="IPR000073">
    <property type="entry name" value="AB_hydrolase_1"/>
</dbReference>
<dbReference type="Pfam" id="PF00561">
    <property type="entry name" value="Abhydrolase_1"/>
    <property type="match status" value="1"/>
</dbReference>
<dbReference type="InterPro" id="IPR029058">
    <property type="entry name" value="AB_hydrolase_fold"/>
</dbReference>
<sequence>MTAEAYVAAHAKLASKRSTSVSTERRWSDVTTSSAPNPTLPRIPTVAETKSHPAYPTTIWQLEPDRSGLLPVAEGRGGPFNISWEIHGEGPIKMLFIMGLASLKSAWQRQTLFFGHEHRTRYSVLLIDNRGMGDSDKPLMRYSSSEMARDWLEVLTHVGWHDASTPSRNLNIIGVSLGGMIAQELALLIPTAISSLSLCCTAAAIENTTTFAENVTSRASMLIPKSMDRSITDTARQLFNHAWLPQPDDAHLPDPTTTPKCEPPVGATTYLRFETNAQRFVAQEVHKREDKARFGLKGFVLQLIAAGWHHKSPEQLRELGDKVGRERILVMHGTQDGMISVPHGRKLIQYLEPGKGLIVEDMGHAPLVERSKWFHQTIEDMCAAGEKAEF</sequence>
<reference evidence="3" key="2">
    <citation type="submission" date="2023-06" db="EMBL/GenBank/DDBJ databases">
        <authorList>
            <consortium name="Lawrence Berkeley National Laboratory"/>
            <person name="Haridas S."/>
            <person name="Hensen N."/>
            <person name="Bonometti L."/>
            <person name="Westerberg I."/>
            <person name="Brannstrom I.O."/>
            <person name="Guillou S."/>
            <person name="Cros-Aarteil S."/>
            <person name="Calhoun S."/>
            <person name="Kuo A."/>
            <person name="Mondo S."/>
            <person name="Pangilinan J."/>
            <person name="Riley R."/>
            <person name="Labutti K."/>
            <person name="Andreopoulos B."/>
            <person name="Lipzen A."/>
            <person name="Chen C."/>
            <person name="Yanf M."/>
            <person name="Daum C."/>
            <person name="Ng V."/>
            <person name="Clum A."/>
            <person name="Steindorff A."/>
            <person name="Ohm R."/>
            <person name="Martin F."/>
            <person name="Silar P."/>
            <person name="Natvig D."/>
            <person name="Lalanne C."/>
            <person name="Gautier V."/>
            <person name="Ament-Velasquez S.L."/>
            <person name="Kruys A."/>
            <person name="Hutchinson M.I."/>
            <person name="Powell A.J."/>
            <person name="Barry K."/>
            <person name="Miller A.N."/>
            <person name="Grigoriev I.V."/>
            <person name="Debuchy R."/>
            <person name="Gladieux P."/>
            <person name="Thoren M.H."/>
            <person name="Johannesson H."/>
        </authorList>
    </citation>
    <scope>NUCLEOTIDE SEQUENCE</scope>
    <source>
        <strain evidence="3">CBS 314.62</strain>
    </source>
</reference>
<dbReference type="SUPFAM" id="SSF53474">
    <property type="entry name" value="alpha/beta-Hydrolases"/>
    <property type="match status" value="1"/>
</dbReference>
<dbReference type="Gene3D" id="3.40.50.1820">
    <property type="entry name" value="alpha/beta hydrolase"/>
    <property type="match status" value="1"/>
</dbReference>
<comment type="caution">
    <text evidence="3">The sequence shown here is derived from an EMBL/GenBank/DDBJ whole genome shotgun (WGS) entry which is preliminary data.</text>
</comment>
<name>A0AAE0XBJ8_9PEZI</name>
<evidence type="ECO:0000313" key="4">
    <source>
        <dbReference type="Proteomes" id="UP001270362"/>
    </source>
</evidence>
<organism evidence="3 4">
    <name type="scientific">Podospora appendiculata</name>
    <dbReference type="NCBI Taxonomy" id="314037"/>
    <lineage>
        <taxon>Eukaryota</taxon>
        <taxon>Fungi</taxon>
        <taxon>Dikarya</taxon>
        <taxon>Ascomycota</taxon>
        <taxon>Pezizomycotina</taxon>
        <taxon>Sordariomycetes</taxon>
        <taxon>Sordariomycetidae</taxon>
        <taxon>Sordariales</taxon>
        <taxon>Podosporaceae</taxon>
        <taxon>Podospora</taxon>
    </lineage>
</organism>
<accession>A0AAE0XBJ8</accession>
<dbReference type="InterPro" id="IPR050471">
    <property type="entry name" value="AB_hydrolase"/>
</dbReference>
<dbReference type="PANTHER" id="PTHR43433:SF5">
    <property type="entry name" value="AB HYDROLASE-1 DOMAIN-CONTAINING PROTEIN"/>
    <property type="match status" value="1"/>
</dbReference>
<evidence type="ECO:0000259" key="2">
    <source>
        <dbReference type="Pfam" id="PF00561"/>
    </source>
</evidence>
<protein>
    <submittedName>
        <fullName evidence="3">Alpha/Beta hydrolase protein</fullName>
    </submittedName>
</protein>
<reference evidence="3" key="1">
    <citation type="journal article" date="2023" name="Mol. Phylogenet. Evol.">
        <title>Genome-scale phylogeny and comparative genomics of the fungal order Sordariales.</title>
        <authorList>
            <person name="Hensen N."/>
            <person name="Bonometti L."/>
            <person name="Westerberg I."/>
            <person name="Brannstrom I.O."/>
            <person name="Guillou S."/>
            <person name="Cros-Aarteil S."/>
            <person name="Calhoun S."/>
            <person name="Haridas S."/>
            <person name="Kuo A."/>
            <person name="Mondo S."/>
            <person name="Pangilinan J."/>
            <person name="Riley R."/>
            <person name="LaButti K."/>
            <person name="Andreopoulos B."/>
            <person name="Lipzen A."/>
            <person name="Chen C."/>
            <person name="Yan M."/>
            <person name="Daum C."/>
            <person name="Ng V."/>
            <person name="Clum A."/>
            <person name="Steindorff A."/>
            <person name="Ohm R.A."/>
            <person name="Martin F."/>
            <person name="Silar P."/>
            <person name="Natvig D.O."/>
            <person name="Lalanne C."/>
            <person name="Gautier V."/>
            <person name="Ament-Velasquez S.L."/>
            <person name="Kruys A."/>
            <person name="Hutchinson M.I."/>
            <person name="Powell A.J."/>
            <person name="Barry K."/>
            <person name="Miller A.N."/>
            <person name="Grigoriev I.V."/>
            <person name="Debuchy R."/>
            <person name="Gladieux P."/>
            <person name="Hiltunen Thoren M."/>
            <person name="Johannesson H."/>
        </authorList>
    </citation>
    <scope>NUCLEOTIDE SEQUENCE</scope>
    <source>
        <strain evidence="3">CBS 314.62</strain>
    </source>
</reference>
<gene>
    <name evidence="3" type="ORF">B0T22DRAFT_480778</name>
</gene>
<keyword evidence="3" id="KW-0378">Hydrolase</keyword>
<feature type="domain" description="AB hydrolase-1" evidence="2">
    <location>
        <begin position="119"/>
        <end position="369"/>
    </location>
</feature>
<evidence type="ECO:0000256" key="1">
    <source>
        <dbReference type="SAM" id="MobiDB-lite"/>
    </source>
</evidence>
<dbReference type="GO" id="GO:0016787">
    <property type="term" value="F:hydrolase activity"/>
    <property type="evidence" value="ECO:0007669"/>
    <property type="project" value="UniProtKB-KW"/>
</dbReference>
<dbReference type="AlphaFoldDB" id="A0AAE0XBJ8"/>
<feature type="region of interest" description="Disordered" evidence="1">
    <location>
        <begin position="18"/>
        <end position="44"/>
    </location>
</feature>
<dbReference type="Proteomes" id="UP001270362">
    <property type="component" value="Unassembled WGS sequence"/>
</dbReference>
<dbReference type="PANTHER" id="PTHR43433">
    <property type="entry name" value="HYDROLASE, ALPHA/BETA FOLD FAMILY PROTEIN"/>
    <property type="match status" value="1"/>
</dbReference>
<proteinExistence type="predicted"/>
<keyword evidence="4" id="KW-1185">Reference proteome</keyword>
<dbReference type="EMBL" id="JAULSO010000002">
    <property type="protein sequence ID" value="KAK3689578.1"/>
    <property type="molecule type" value="Genomic_DNA"/>
</dbReference>